<keyword evidence="2" id="KW-1185">Reference proteome</keyword>
<organism evidence="1 2">
    <name type="scientific">Racocetra persica</name>
    <dbReference type="NCBI Taxonomy" id="160502"/>
    <lineage>
        <taxon>Eukaryota</taxon>
        <taxon>Fungi</taxon>
        <taxon>Fungi incertae sedis</taxon>
        <taxon>Mucoromycota</taxon>
        <taxon>Glomeromycotina</taxon>
        <taxon>Glomeromycetes</taxon>
        <taxon>Diversisporales</taxon>
        <taxon>Gigasporaceae</taxon>
        <taxon>Racocetra</taxon>
    </lineage>
</organism>
<accession>A0ACA9RUQ1</accession>
<sequence>TTMFRKSVNLTNSEAKIDLTNSEEHLYLLAKKQSFADWKSIK</sequence>
<evidence type="ECO:0000313" key="2">
    <source>
        <dbReference type="Proteomes" id="UP000789920"/>
    </source>
</evidence>
<comment type="caution">
    <text evidence="1">The sequence shown here is derived from an EMBL/GenBank/DDBJ whole genome shotgun (WGS) entry which is preliminary data.</text>
</comment>
<feature type="non-terminal residue" evidence="1">
    <location>
        <position position="42"/>
    </location>
</feature>
<feature type="non-terminal residue" evidence="1">
    <location>
        <position position="1"/>
    </location>
</feature>
<gene>
    <name evidence="1" type="ORF">RPERSI_LOCUS23059</name>
</gene>
<reference evidence="1" key="1">
    <citation type="submission" date="2021-06" db="EMBL/GenBank/DDBJ databases">
        <authorList>
            <person name="Kallberg Y."/>
            <person name="Tangrot J."/>
            <person name="Rosling A."/>
        </authorList>
    </citation>
    <scope>NUCLEOTIDE SEQUENCE</scope>
    <source>
        <strain evidence="1">MA461A</strain>
    </source>
</reference>
<name>A0ACA9RUQ1_9GLOM</name>
<evidence type="ECO:0000313" key="1">
    <source>
        <dbReference type="EMBL" id="CAG8810317.1"/>
    </source>
</evidence>
<protein>
    <submittedName>
        <fullName evidence="1">9947_t:CDS:1</fullName>
    </submittedName>
</protein>
<dbReference type="Proteomes" id="UP000789920">
    <property type="component" value="Unassembled WGS sequence"/>
</dbReference>
<dbReference type="EMBL" id="CAJVQC010071123">
    <property type="protein sequence ID" value="CAG8810317.1"/>
    <property type="molecule type" value="Genomic_DNA"/>
</dbReference>
<proteinExistence type="predicted"/>